<comment type="similarity">
    <text evidence="1">Belongs to the LysR transcriptional regulatory family.</text>
</comment>
<dbReference type="Gene3D" id="1.10.10.10">
    <property type="entry name" value="Winged helix-like DNA-binding domain superfamily/Winged helix DNA-binding domain"/>
    <property type="match status" value="1"/>
</dbReference>
<dbReference type="GO" id="GO:0006351">
    <property type="term" value="P:DNA-templated transcription"/>
    <property type="evidence" value="ECO:0007669"/>
    <property type="project" value="TreeGrafter"/>
</dbReference>
<evidence type="ECO:0000313" key="8">
    <source>
        <dbReference type="Proteomes" id="UP000199657"/>
    </source>
</evidence>
<evidence type="ECO:0000313" key="7">
    <source>
        <dbReference type="EMBL" id="SEO65478.1"/>
    </source>
</evidence>
<reference evidence="7 8" key="1">
    <citation type="submission" date="2016-10" db="EMBL/GenBank/DDBJ databases">
        <authorList>
            <person name="de Groot N.N."/>
        </authorList>
    </citation>
    <scope>NUCLEOTIDE SEQUENCE [LARGE SCALE GENOMIC DNA]</scope>
    <source>
        <strain evidence="7 8">CGMCC 1.6291</strain>
    </source>
</reference>
<dbReference type="EMBL" id="FOEG01000002">
    <property type="protein sequence ID" value="SEO65478.1"/>
    <property type="molecule type" value="Genomic_DNA"/>
</dbReference>
<dbReference type="PANTHER" id="PTHR30537">
    <property type="entry name" value="HTH-TYPE TRANSCRIPTIONAL REGULATOR"/>
    <property type="match status" value="1"/>
</dbReference>
<dbReference type="SUPFAM" id="SSF46785">
    <property type="entry name" value="Winged helix' DNA-binding domain"/>
    <property type="match status" value="1"/>
</dbReference>
<dbReference type="STRING" id="406100.SAMN04488052_1028"/>
<dbReference type="InterPro" id="IPR036390">
    <property type="entry name" value="WH_DNA-bd_sf"/>
</dbReference>
<dbReference type="PROSITE" id="PS50931">
    <property type="entry name" value="HTH_LYSR"/>
    <property type="match status" value="1"/>
</dbReference>
<keyword evidence="2" id="KW-0805">Transcription regulation</keyword>
<dbReference type="PANTHER" id="PTHR30537:SF74">
    <property type="entry name" value="HTH-TYPE TRANSCRIPTIONAL REGULATOR TRPI"/>
    <property type="match status" value="1"/>
</dbReference>
<dbReference type="InterPro" id="IPR000847">
    <property type="entry name" value="LysR_HTH_N"/>
</dbReference>
<dbReference type="InterPro" id="IPR058163">
    <property type="entry name" value="LysR-type_TF_proteobact-type"/>
</dbReference>
<evidence type="ECO:0000256" key="1">
    <source>
        <dbReference type="ARBA" id="ARBA00009437"/>
    </source>
</evidence>
<dbReference type="RefSeq" id="WP_216110696.1">
    <property type="nucleotide sequence ID" value="NZ_FOEG01000002.1"/>
</dbReference>
<proteinExistence type="inferred from homology"/>
<sequence length="124" mass="13381">MTSLAHPQQGQPTPLPARLPNMQALRAFEAAARSGSFTRAAEELYLTQSAVTYQIRNLEDYLGTSLFQRLHRGIRLTNAGRAVYNDISRGLALIGESLTSVSGAPGATRAISRRMEDAPDPPSA</sequence>
<evidence type="ECO:0000256" key="2">
    <source>
        <dbReference type="ARBA" id="ARBA00023015"/>
    </source>
</evidence>
<keyword evidence="4" id="KW-0804">Transcription</keyword>
<evidence type="ECO:0000256" key="5">
    <source>
        <dbReference type="SAM" id="MobiDB-lite"/>
    </source>
</evidence>
<dbReference type="PRINTS" id="PR00039">
    <property type="entry name" value="HTHLYSR"/>
</dbReference>
<gene>
    <name evidence="7" type="ORF">SAMN04488052_1028</name>
</gene>
<keyword evidence="8" id="KW-1185">Reference proteome</keyword>
<dbReference type="InterPro" id="IPR036388">
    <property type="entry name" value="WH-like_DNA-bd_sf"/>
</dbReference>
<feature type="region of interest" description="Disordered" evidence="5">
    <location>
        <begin position="102"/>
        <end position="124"/>
    </location>
</feature>
<evidence type="ECO:0000259" key="6">
    <source>
        <dbReference type="PROSITE" id="PS50931"/>
    </source>
</evidence>
<evidence type="ECO:0000256" key="4">
    <source>
        <dbReference type="ARBA" id="ARBA00023163"/>
    </source>
</evidence>
<dbReference type="FunFam" id="1.10.10.10:FF:000038">
    <property type="entry name" value="Glycine cleavage system transcriptional activator"/>
    <property type="match status" value="1"/>
</dbReference>
<organism evidence="7 8">
    <name type="scientific">Aquisalimonas asiatica</name>
    <dbReference type="NCBI Taxonomy" id="406100"/>
    <lineage>
        <taxon>Bacteria</taxon>
        <taxon>Pseudomonadati</taxon>
        <taxon>Pseudomonadota</taxon>
        <taxon>Gammaproteobacteria</taxon>
        <taxon>Chromatiales</taxon>
        <taxon>Ectothiorhodospiraceae</taxon>
        <taxon>Aquisalimonas</taxon>
    </lineage>
</organism>
<protein>
    <submittedName>
        <fullName evidence="7">Regulatory helix-turn-helix protein, lysR family</fullName>
    </submittedName>
</protein>
<keyword evidence="3" id="KW-0238">DNA-binding</keyword>
<name>A0A1H8RH45_9GAMM</name>
<dbReference type="GO" id="GO:0043565">
    <property type="term" value="F:sequence-specific DNA binding"/>
    <property type="evidence" value="ECO:0007669"/>
    <property type="project" value="TreeGrafter"/>
</dbReference>
<dbReference type="AlphaFoldDB" id="A0A1H8RH45"/>
<feature type="domain" description="HTH lysR-type" evidence="6">
    <location>
        <begin position="20"/>
        <end position="77"/>
    </location>
</feature>
<evidence type="ECO:0000256" key="3">
    <source>
        <dbReference type="ARBA" id="ARBA00023125"/>
    </source>
</evidence>
<dbReference type="Proteomes" id="UP000199657">
    <property type="component" value="Unassembled WGS sequence"/>
</dbReference>
<accession>A0A1H8RH45</accession>
<dbReference type="GO" id="GO:0003700">
    <property type="term" value="F:DNA-binding transcription factor activity"/>
    <property type="evidence" value="ECO:0007669"/>
    <property type="project" value="InterPro"/>
</dbReference>
<dbReference type="Pfam" id="PF00126">
    <property type="entry name" value="HTH_1"/>
    <property type="match status" value="1"/>
</dbReference>